<evidence type="ECO:0000313" key="1">
    <source>
        <dbReference type="EMBL" id="OPJ54544.1"/>
    </source>
</evidence>
<reference evidence="1 2" key="1">
    <citation type="submission" date="2017-03" db="EMBL/GenBank/DDBJ databases">
        <title>Genome sequence of Clostridium oryzae DSM 28571.</title>
        <authorList>
            <person name="Poehlein A."/>
            <person name="Daniel R."/>
        </authorList>
    </citation>
    <scope>NUCLEOTIDE SEQUENCE [LARGE SCALE GENOMIC DNA]</scope>
    <source>
        <strain evidence="1 2">DSM 28571</strain>
    </source>
</reference>
<dbReference type="SUPFAM" id="SSF88659">
    <property type="entry name" value="Sigma3 and sigma4 domains of RNA polymerase sigma factors"/>
    <property type="match status" value="1"/>
</dbReference>
<proteinExistence type="predicted"/>
<dbReference type="Proteomes" id="UP000190080">
    <property type="component" value="Unassembled WGS sequence"/>
</dbReference>
<dbReference type="RefSeq" id="WP_079428871.1">
    <property type="nucleotide sequence ID" value="NZ_MZGV01000153.1"/>
</dbReference>
<name>A0A1V4I3T7_9CLOT</name>
<evidence type="ECO:0000313" key="2">
    <source>
        <dbReference type="Proteomes" id="UP000190080"/>
    </source>
</evidence>
<accession>A0A1V4I3T7</accession>
<evidence type="ECO:0008006" key="3">
    <source>
        <dbReference type="Google" id="ProtNLM"/>
    </source>
</evidence>
<dbReference type="EMBL" id="MZGV01000153">
    <property type="protein sequence ID" value="OPJ54544.1"/>
    <property type="molecule type" value="Genomic_DNA"/>
</dbReference>
<comment type="caution">
    <text evidence="1">The sequence shown here is derived from an EMBL/GenBank/DDBJ whole genome shotgun (WGS) entry which is preliminary data.</text>
</comment>
<organism evidence="1 2">
    <name type="scientific">Clostridium oryzae</name>
    <dbReference type="NCBI Taxonomy" id="1450648"/>
    <lineage>
        <taxon>Bacteria</taxon>
        <taxon>Bacillati</taxon>
        <taxon>Bacillota</taxon>
        <taxon>Clostridia</taxon>
        <taxon>Eubacteriales</taxon>
        <taxon>Clostridiaceae</taxon>
        <taxon>Clostridium</taxon>
    </lineage>
</organism>
<keyword evidence="2" id="KW-1185">Reference proteome</keyword>
<dbReference type="InterPro" id="IPR013324">
    <property type="entry name" value="RNA_pol_sigma_r3/r4-like"/>
</dbReference>
<sequence>MSRGVKKYKDIESKLYKYYRDQKALEQKMKQKVFYEESKTKLEKMIKCYAEDEKKCDELSVHINSVKKQLMNLQKDILVTDLSVKNIQIIISKLNDEEKKFIKWRYSDGMSLYAIIEKFHYSAPTYYRIRNKILERLQQDM</sequence>
<dbReference type="AlphaFoldDB" id="A0A1V4I3T7"/>
<gene>
    <name evidence="1" type="ORF">CLORY_45680</name>
</gene>
<protein>
    <recommendedName>
        <fullName evidence="3">Transcriptional regulator</fullName>
    </recommendedName>
</protein>